<evidence type="ECO:0000313" key="3">
    <source>
        <dbReference type="EMBL" id="OAN49407.1"/>
    </source>
</evidence>
<protein>
    <recommendedName>
        <fullName evidence="2">Tyr recombinase domain-containing protein</fullName>
    </recommendedName>
</protein>
<name>A0A178MMW8_9PROT</name>
<dbReference type="OrthoDB" id="7363113at2"/>
<dbReference type="GO" id="GO:0006310">
    <property type="term" value="P:DNA recombination"/>
    <property type="evidence" value="ECO:0007669"/>
    <property type="project" value="UniProtKB-KW"/>
</dbReference>
<dbReference type="Gene3D" id="1.10.443.10">
    <property type="entry name" value="Intergrase catalytic core"/>
    <property type="match status" value="1"/>
</dbReference>
<evidence type="ECO:0000313" key="4">
    <source>
        <dbReference type="Proteomes" id="UP000078428"/>
    </source>
</evidence>
<keyword evidence="4" id="KW-1185">Reference proteome</keyword>
<evidence type="ECO:0000259" key="2">
    <source>
        <dbReference type="PROSITE" id="PS51898"/>
    </source>
</evidence>
<dbReference type="Pfam" id="PF00589">
    <property type="entry name" value="Phage_integrase"/>
    <property type="match status" value="1"/>
</dbReference>
<dbReference type="EMBL" id="LWQT01000064">
    <property type="protein sequence ID" value="OAN49407.1"/>
    <property type="molecule type" value="Genomic_DNA"/>
</dbReference>
<feature type="domain" description="Tyr recombinase" evidence="2">
    <location>
        <begin position="145"/>
        <end position="346"/>
    </location>
</feature>
<dbReference type="InterPro" id="IPR002104">
    <property type="entry name" value="Integrase_catalytic"/>
</dbReference>
<comment type="caution">
    <text evidence="3">The sequence shown here is derived from an EMBL/GenBank/DDBJ whole genome shotgun (WGS) entry which is preliminary data.</text>
</comment>
<sequence length="362" mass="41139">MTHMNPVNKLCLPVINWPVHDLRLWASVLTPASSPFRAASVASTWSPRRRRICEQAYGQWLAWLQFENRLAPDAPPEDRVTPERITRFVEQLIKRVSPVSVAMMVGALVRMMAVLRPETDWAWMRRLYQDLKAWAEPSRDKRAAVVSAKALLDLGLRLMDTAEDGDPDPYFAATQYRDGMLISLLITRPVRMRNISSIVLGVNLVSDGTGCWLRFPQEETKTGVEIDMPIPDALIGRLEHYLIKHRPVLLARREKGTHMPMSLWVSRWGTAMAENAIRTQIKKRTMAAFGHAVWPHLFRDCAATSMAVESPENVRLAAGLLGHNTFATTERYYILAQMLQAGRHYQETVLNLRSNTTDGEDE</sequence>
<accession>A0A178MMW8</accession>
<dbReference type="InterPro" id="IPR013762">
    <property type="entry name" value="Integrase-like_cat_sf"/>
</dbReference>
<dbReference type="CDD" id="cd00397">
    <property type="entry name" value="DNA_BRE_C"/>
    <property type="match status" value="1"/>
</dbReference>
<gene>
    <name evidence="3" type="ORF">A6A04_19465</name>
</gene>
<dbReference type="STRING" id="1285242.A6A04_19465"/>
<dbReference type="Proteomes" id="UP000078428">
    <property type="component" value="Unassembled WGS sequence"/>
</dbReference>
<proteinExistence type="predicted"/>
<dbReference type="RefSeq" id="WP_068493330.1">
    <property type="nucleotide sequence ID" value="NZ_LWQT01000064.1"/>
</dbReference>
<dbReference type="InterPro" id="IPR011010">
    <property type="entry name" value="DNA_brk_join_enz"/>
</dbReference>
<dbReference type="SUPFAM" id="SSF56349">
    <property type="entry name" value="DNA breaking-rejoining enzymes"/>
    <property type="match status" value="1"/>
</dbReference>
<dbReference type="PROSITE" id="PS51898">
    <property type="entry name" value="TYR_RECOMBINASE"/>
    <property type="match status" value="1"/>
</dbReference>
<reference evidence="3 4" key="1">
    <citation type="submission" date="2016-04" db="EMBL/GenBank/DDBJ databases">
        <title>Draft genome sequence of freshwater magnetotactic bacteria Magnetospirillum marisnigri SP-1 and Magnetospirillum moscoviense BB-1.</title>
        <authorList>
            <person name="Koziaeva V."/>
            <person name="Dziuba M.V."/>
            <person name="Ivanov T.M."/>
            <person name="Kuznetsov B."/>
            <person name="Grouzdev D.S."/>
        </authorList>
    </citation>
    <scope>NUCLEOTIDE SEQUENCE [LARGE SCALE GENOMIC DNA]</scope>
    <source>
        <strain evidence="3 4">SP-1</strain>
    </source>
</reference>
<dbReference type="GO" id="GO:0015074">
    <property type="term" value="P:DNA integration"/>
    <property type="evidence" value="ECO:0007669"/>
    <property type="project" value="InterPro"/>
</dbReference>
<dbReference type="GO" id="GO:0003677">
    <property type="term" value="F:DNA binding"/>
    <property type="evidence" value="ECO:0007669"/>
    <property type="project" value="InterPro"/>
</dbReference>
<dbReference type="AlphaFoldDB" id="A0A178MMW8"/>
<evidence type="ECO:0000256" key="1">
    <source>
        <dbReference type="ARBA" id="ARBA00023172"/>
    </source>
</evidence>
<organism evidence="3 4">
    <name type="scientific">Paramagnetospirillum marisnigri</name>
    <dbReference type="NCBI Taxonomy" id="1285242"/>
    <lineage>
        <taxon>Bacteria</taxon>
        <taxon>Pseudomonadati</taxon>
        <taxon>Pseudomonadota</taxon>
        <taxon>Alphaproteobacteria</taxon>
        <taxon>Rhodospirillales</taxon>
        <taxon>Magnetospirillaceae</taxon>
        <taxon>Paramagnetospirillum</taxon>
    </lineage>
</organism>
<keyword evidence="1" id="KW-0233">DNA recombination</keyword>